<evidence type="ECO:0000256" key="3">
    <source>
        <dbReference type="ARBA" id="ARBA00022448"/>
    </source>
</evidence>
<keyword evidence="8 9" id="KW-0472">Membrane</keyword>
<keyword evidence="4" id="KW-1003">Cell membrane</keyword>
<dbReference type="GO" id="GO:0015423">
    <property type="term" value="F:ABC-type maltose transporter activity"/>
    <property type="evidence" value="ECO:0007669"/>
    <property type="project" value="TreeGrafter"/>
</dbReference>
<dbReference type="GO" id="GO:0005886">
    <property type="term" value="C:plasma membrane"/>
    <property type="evidence" value="ECO:0007669"/>
    <property type="project" value="UniProtKB-SubCell"/>
</dbReference>
<keyword evidence="12" id="KW-1185">Reference proteome</keyword>
<accession>A0A1L8SWJ4</accession>
<proteinExistence type="inferred from homology"/>
<sequence length="279" mass="31813">MKKQKRRTLTFVYITLIVLSVIWLFPILWVFLTSFRGEGAMSVNYIIPKTYTLDNYKMLFSNSSYPFARWFGNTFFVATVTCIISTFITVAIAYSVSRIKFKFRNRFLKLALILNMFPGFMSMIAVYYILKAIELDGTLIALIMVYSSGAALGFYIAKGFFDTIPYSLDESAMIDGATKKDIFLKITLPLSKPIIVYTALMTFMAPWMDFIFAQVILGQQKQKYTVAIGLFTMLQPDKINQWFMPFTAGCVIIAIPITLLFMFMQKYYVEGITAGGVKG</sequence>
<evidence type="ECO:0000313" key="12">
    <source>
        <dbReference type="Proteomes" id="UP000183700"/>
    </source>
</evidence>
<dbReference type="Gene3D" id="1.10.3720.10">
    <property type="entry name" value="MetI-like"/>
    <property type="match status" value="1"/>
</dbReference>
<dbReference type="OrthoDB" id="9794684at2"/>
<dbReference type="STRING" id="319970.RV00_GL001774"/>
<dbReference type="PANTHER" id="PTHR32243">
    <property type="entry name" value="MALTOSE TRANSPORT SYSTEM PERMEASE-RELATED"/>
    <property type="match status" value="1"/>
</dbReference>
<reference evidence="11 12" key="1">
    <citation type="submission" date="2014-12" db="EMBL/GenBank/DDBJ databases">
        <title>Draft genome sequences of 29 type strains of Enterococci.</title>
        <authorList>
            <person name="Zhong Z."/>
            <person name="Sun Z."/>
            <person name="Liu W."/>
            <person name="Zhang W."/>
            <person name="Zhang H."/>
        </authorList>
    </citation>
    <scope>NUCLEOTIDE SEQUENCE [LARGE SCALE GENOMIC DNA]</scope>
    <source>
        <strain evidence="11 12">DSM 22802</strain>
    </source>
</reference>
<evidence type="ECO:0000256" key="9">
    <source>
        <dbReference type="RuleBase" id="RU363032"/>
    </source>
</evidence>
<dbReference type="GO" id="GO:0042956">
    <property type="term" value="P:maltodextrin transmembrane transport"/>
    <property type="evidence" value="ECO:0007669"/>
    <property type="project" value="TreeGrafter"/>
</dbReference>
<evidence type="ECO:0000256" key="8">
    <source>
        <dbReference type="ARBA" id="ARBA00023136"/>
    </source>
</evidence>
<protein>
    <submittedName>
        <fullName evidence="11">Sugar ABC transporter permease</fullName>
    </submittedName>
</protein>
<dbReference type="InterPro" id="IPR050901">
    <property type="entry name" value="BP-dep_ABC_trans_perm"/>
</dbReference>
<dbReference type="AlphaFoldDB" id="A0A1L8SWJ4"/>
<feature type="transmembrane region" description="Helical" evidence="9">
    <location>
        <begin position="242"/>
        <end position="263"/>
    </location>
</feature>
<dbReference type="InterPro" id="IPR000515">
    <property type="entry name" value="MetI-like"/>
</dbReference>
<dbReference type="Pfam" id="PF00528">
    <property type="entry name" value="BPD_transp_1"/>
    <property type="match status" value="1"/>
</dbReference>
<name>A0A1L8SWJ4_9ENTE</name>
<dbReference type="InterPro" id="IPR035906">
    <property type="entry name" value="MetI-like_sf"/>
</dbReference>
<feature type="domain" description="ABC transmembrane type-1" evidence="10">
    <location>
        <begin position="71"/>
        <end position="264"/>
    </location>
</feature>
<dbReference type="Proteomes" id="UP000183700">
    <property type="component" value="Unassembled WGS sequence"/>
</dbReference>
<gene>
    <name evidence="11" type="ORF">RV00_GL001774</name>
</gene>
<keyword evidence="5" id="KW-0762">Sugar transport</keyword>
<evidence type="ECO:0000259" key="10">
    <source>
        <dbReference type="PROSITE" id="PS50928"/>
    </source>
</evidence>
<evidence type="ECO:0000256" key="1">
    <source>
        <dbReference type="ARBA" id="ARBA00004651"/>
    </source>
</evidence>
<dbReference type="CDD" id="cd06261">
    <property type="entry name" value="TM_PBP2"/>
    <property type="match status" value="1"/>
</dbReference>
<evidence type="ECO:0000256" key="4">
    <source>
        <dbReference type="ARBA" id="ARBA00022475"/>
    </source>
</evidence>
<dbReference type="EMBL" id="JXKM01000003">
    <property type="protein sequence ID" value="OJG36415.1"/>
    <property type="molecule type" value="Genomic_DNA"/>
</dbReference>
<dbReference type="SUPFAM" id="SSF161098">
    <property type="entry name" value="MetI-like"/>
    <property type="match status" value="1"/>
</dbReference>
<evidence type="ECO:0000256" key="2">
    <source>
        <dbReference type="ARBA" id="ARBA00009047"/>
    </source>
</evidence>
<evidence type="ECO:0000256" key="6">
    <source>
        <dbReference type="ARBA" id="ARBA00022692"/>
    </source>
</evidence>
<keyword evidence="7 9" id="KW-1133">Transmembrane helix</keyword>
<organism evidence="11 12">
    <name type="scientific">Enterococcus devriesei</name>
    <dbReference type="NCBI Taxonomy" id="319970"/>
    <lineage>
        <taxon>Bacteria</taxon>
        <taxon>Bacillati</taxon>
        <taxon>Bacillota</taxon>
        <taxon>Bacilli</taxon>
        <taxon>Lactobacillales</taxon>
        <taxon>Enterococcaceae</taxon>
        <taxon>Enterococcus</taxon>
    </lineage>
</organism>
<comment type="similarity">
    <text evidence="2">Belongs to the binding-protein-dependent transport system permease family. MalFG subfamily.</text>
</comment>
<feature type="transmembrane region" description="Helical" evidence="9">
    <location>
        <begin position="70"/>
        <end position="95"/>
    </location>
</feature>
<feature type="transmembrane region" description="Helical" evidence="9">
    <location>
        <begin position="12"/>
        <end position="32"/>
    </location>
</feature>
<evidence type="ECO:0000313" key="11">
    <source>
        <dbReference type="EMBL" id="OJG36415.1"/>
    </source>
</evidence>
<keyword evidence="3 9" id="KW-0813">Transport</keyword>
<comment type="caution">
    <text evidence="11">The sequence shown here is derived from an EMBL/GenBank/DDBJ whole genome shotgun (WGS) entry which is preliminary data.</text>
</comment>
<dbReference type="RefSeq" id="WP_071861646.1">
    <property type="nucleotide sequence ID" value="NZ_JAHLOV010000005.1"/>
</dbReference>
<dbReference type="PROSITE" id="PS50928">
    <property type="entry name" value="ABC_TM1"/>
    <property type="match status" value="1"/>
</dbReference>
<feature type="transmembrane region" description="Helical" evidence="9">
    <location>
        <begin position="107"/>
        <end position="130"/>
    </location>
</feature>
<keyword evidence="6 9" id="KW-0812">Transmembrane</keyword>
<evidence type="ECO:0000256" key="7">
    <source>
        <dbReference type="ARBA" id="ARBA00022989"/>
    </source>
</evidence>
<dbReference type="PANTHER" id="PTHR32243:SF50">
    <property type="entry name" value="MALTOSE_MALTODEXTRIN TRANSPORT SYSTEM PERMEASE PROTEIN MALG"/>
    <property type="match status" value="1"/>
</dbReference>
<evidence type="ECO:0000256" key="5">
    <source>
        <dbReference type="ARBA" id="ARBA00022597"/>
    </source>
</evidence>
<feature type="transmembrane region" description="Helical" evidence="9">
    <location>
        <begin position="136"/>
        <end position="157"/>
    </location>
</feature>
<comment type="subcellular location">
    <subcellularLocation>
        <location evidence="1 9">Cell membrane</location>
        <topology evidence="1 9">Multi-pass membrane protein</topology>
    </subcellularLocation>
</comment>